<dbReference type="EMBL" id="QAPG01000024">
    <property type="protein sequence ID" value="TDZ37378.1"/>
    <property type="molecule type" value="Genomic_DNA"/>
</dbReference>
<feature type="region of interest" description="Disordered" evidence="1">
    <location>
        <begin position="42"/>
        <end position="68"/>
    </location>
</feature>
<dbReference type="Proteomes" id="UP000295083">
    <property type="component" value="Unassembled WGS sequence"/>
</dbReference>
<gene>
    <name evidence="2" type="ORF">C8035_v007030</name>
</gene>
<evidence type="ECO:0000313" key="3">
    <source>
        <dbReference type="Proteomes" id="UP000295083"/>
    </source>
</evidence>
<protein>
    <submittedName>
        <fullName evidence="2">Uncharacterized protein</fullName>
    </submittedName>
</protein>
<feature type="compositionally biased region" description="Gly residues" evidence="1">
    <location>
        <begin position="183"/>
        <end position="194"/>
    </location>
</feature>
<comment type="caution">
    <text evidence="2">The sequence shown here is derived from an EMBL/GenBank/DDBJ whole genome shotgun (WGS) entry which is preliminary data.</text>
</comment>
<evidence type="ECO:0000256" key="1">
    <source>
        <dbReference type="SAM" id="MobiDB-lite"/>
    </source>
</evidence>
<feature type="compositionally biased region" description="Basic and acidic residues" evidence="1">
    <location>
        <begin position="55"/>
        <end position="68"/>
    </location>
</feature>
<organism evidence="2 3">
    <name type="scientific">Colletotrichum spinosum</name>
    <dbReference type="NCBI Taxonomy" id="1347390"/>
    <lineage>
        <taxon>Eukaryota</taxon>
        <taxon>Fungi</taxon>
        <taxon>Dikarya</taxon>
        <taxon>Ascomycota</taxon>
        <taxon>Pezizomycotina</taxon>
        <taxon>Sordariomycetes</taxon>
        <taxon>Hypocreomycetidae</taxon>
        <taxon>Glomerellales</taxon>
        <taxon>Glomerellaceae</taxon>
        <taxon>Colletotrichum</taxon>
        <taxon>Colletotrichum orbiculare species complex</taxon>
    </lineage>
</organism>
<reference evidence="2 3" key="1">
    <citation type="submission" date="2018-11" db="EMBL/GenBank/DDBJ databases">
        <title>Genome sequence and assembly of Colletotrichum spinosum.</title>
        <authorList>
            <person name="Gan P."/>
            <person name="Shirasu K."/>
        </authorList>
    </citation>
    <scope>NUCLEOTIDE SEQUENCE [LARGE SCALE GENOMIC DNA]</scope>
    <source>
        <strain evidence="2 3">CBS 515.97</strain>
    </source>
</reference>
<name>A0A4R8QF22_9PEZI</name>
<keyword evidence="3" id="KW-1185">Reference proteome</keyword>
<proteinExistence type="predicted"/>
<sequence length="325" mass="36070">MSDYDGQYYAYKVYVTCDVSRDTVIQALTDDGEEELDKITVESRPGQTTQSVITHHRENTPKGGKEHPSRFLVVDSADLEGRGVLLVSLAEYHGFNDGLRFAVKEARDNINSLCVANDDWFTFRESIPAQKTDTVPVKWYALYNLLPADQQEDFDVAFAKMNEGVQMVGVSDDEAEAAEAEGEGGAGSDVGSGSPGDVEVENDADASMEEPDEEQGDVSDGADDEVAETVEDELPKFYKAVTAEGRDLEQIIDQHSSYANENRLDSERFAVIDKEYKKQGLLILRIKPETDSFRCRGDVAGEVLRWMFVNLMTWDEAKSFAGART</sequence>
<feature type="compositionally biased region" description="Acidic residues" evidence="1">
    <location>
        <begin position="198"/>
        <end position="222"/>
    </location>
</feature>
<evidence type="ECO:0000313" key="2">
    <source>
        <dbReference type="EMBL" id="TDZ37378.1"/>
    </source>
</evidence>
<dbReference type="AlphaFoldDB" id="A0A4R8QF22"/>
<feature type="region of interest" description="Disordered" evidence="1">
    <location>
        <begin position="173"/>
        <end position="222"/>
    </location>
</feature>
<feature type="compositionally biased region" description="Acidic residues" evidence="1">
    <location>
        <begin position="173"/>
        <end position="182"/>
    </location>
</feature>
<accession>A0A4R8QF22</accession>